<dbReference type="Pfam" id="PF00116">
    <property type="entry name" value="COX2"/>
    <property type="match status" value="1"/>
</dbReference>
<dbReference type="InterPro" id="IPR001505">
    <property type="entry name" value="Copper_CuA"/>
</dbReference>
<dbReference type="GO" id="GO:0004129">
    <property type="term" value="F:cytochrome-c oxidase activity"/>
    <property type="evidence" value="ECO:0007669"/>
    <property type="project" value="UniProtKB-EC"/>
</dbReference>
<evidence type="ECO:0000259" key="21">
    <source>
        <dbReference type="PROSITE" id="PS50999"/>
    </source>
</evidence>
<dbReference type="InterPro" id="IPR002429">
    <property type="entry name" value="CcO_II-like_C"/>
</dbReference>
<evidence type="ECO:0000256" key="9">
    <source>
        <dbReference type="ARBA" id="ARBA00022792"/>
    </source>
</evidence>
<keyword evidence="14 18" id="KW-0186">Copper</keyword>
<evidence type="ECO:0000256" key="18">
    <source>
        <dbReference type="RuleBase" id="RU000457"/>
    </source>
</evidence>
<keyword evidence="15 18" id="KW-0496">Mitochondrion</keyword>
<dbReference type="RefSeq" id="YP_010582859.1">
    <property type="nucleotide sequence ID" value="NC_069159.1"/>
</dbReference>
<comment type="catalytic activity">
    <reaction evidence="17">
        <text>4 Fe(II)-[cytochrome c] + O2 + 8 H(+)(in) = 4 Fe(III)-[cytochrome c] + 2 H2O + 4 H(+)(out)</text>
        <dbReference type="Rhea" id="RHEA:11436"/>
        <dbReference type="Rhea" id="RHEA-COMP:10350"/>
        <dbReference type="Rhea" id="RHEA-COMP:14399"/>
        <dbReference type="ChEBI" id="CHEBI:15377"/>
        <dbReference type="ChEBI" id="CHEBI:15378"/>
        <dbReference type="ChEBI" id="CHEBI:15379"/>
        <dbReference type="ChEBI" id="CHEBI:29033"/>
        <dbReference type="ChEBI" id="CHEBI:29034"/>
        <dbReference type="EC" id="7.1.1.9"/>
    </reaction>
    <physiologicalReaction direction="left-to-right" evidence="17">
        <dbReference type="Rhea" id="RHEA:11437"/>
    </physiologicalReaction>
</comment>
<proteinExistence type="inferred from homology"/>
<evidence type="ECO:0000256" key="19">
    <source>
        <dbReference type="SAM" id="Phobius"/>
    </source>
</evidence>
<keyword evidence="13 19" id="KW-1133">Transmembrane helix</keyword>
<dbReference type="CTD" id="4513"/>
<accession>A0A9E6XT45</accession>
<comment type="similarity">
    <text evidence="2 18">Belongs to the cytochrome c oxidase subunit 2 family.</text>
</comment>
<evidence type="ECO:0000256" key="2">
    <source>
        <dbReference type="ARBA" id="ARBA00007866"/>
    </source>
</evidence>
<reference evidence="22" key="1">
    <citation type="submission" date="2019-02" db="EMBL/GenBank/DDBJ databases">
        <authorList>
            <person name="Kim C.-J."/>
        </authorList>
    </citation>
    <scope>NUCLEOTIDE SEQUENCE</scope>
</reference>
<evidence type="ECO:0000256" key="11">
    <source>
        <dbReference type="ARBA" id="ARBA00022967"/>
    </source>
</evidence>
<evidence type="ECO:0000256" key="15">
    <source>
        <dbReference type="ARBA" id="ARBA00023128"/>
    </source>
</evidence>
<evidence type="ECO:0000256" key="6">
    <source>
        <dbReference type="ARBA" id="ARBA00022660"/>
    </source>
</evidence>
<feature type="domain" description="Cytochrome oxidase subunit II copper A binding" evidence="20">
    <location>
        <begin position="92"/>
        <end position="225"/>
    </location>
</feature>
<evidence type="ECO:0000256" key="8">
    <source>
        <dbReference type="ARBA" id="ARBA00022723"/>
    </source>
</evidence>
<evidence type="ECO:0000256" key="5">
    <source>
        <dbReference type="ARBA" id="ARBA00022448"/>
    </source>
</evidence>
<dbReference type="PANTHER" id="PTHR22888:SF9">
    <property type="entry name" value="CYTOCHROME C OXIDASE SUBUNIT 2"/>
    <property type="match status" value="1"/>
</dbReference>
<dbReference type="InterPro" id="IPR045187">
    <property type="entry name" value="CcO_II"/>
</dbReference>
<feature type="transmembrane region" description="Helical" evidence="19">
    <location>
        <begin position="59"/>
        <end position="78"/>
    </location>
</feature>
<evidence type="ECO:0000256" key="10">
    <source>
        <dbReference type="ARBA" id="ARBA00022842"/>
    </source>
</evidence>
<keyword evidence="6 18" id="KW-0679">Respiratory chain</keyword>
<evidence type="ECO:0000256" key="7">
    <source>
        <dbReference type="ARBA" id="ARBA00022692"/>
    </source>
</evidence>
<evidence type="ECO:0000256" key="12">
    <source>
        <dbReference type="ARBA" id="ARBA00022982"/>
    </source>
</evidence>
<evidence type="ECO:0000313" key="22">
    <source>
        <dbReference type="EMBL" id="UGB89872.1"/>
    </source>
</evidence>
<dbReference type="AlphaFoldDB" id="A0A9E6XT45"/>
<dbReference type="PROSITE" id="PS00078">
    <property type="entry name" value="COX2"/>
    <property type="match status" value="1"/>
</dbReference>
<keyword evidence="5 18" id="KW-0813">Transport</keyword>
<protein>
    <recommendedName>
        <fullName evidence="4 18">Cytochrome c oxidase subunit 2</fullName>
    </recommendedName>
</protein>
<evidence type="ECO:0000256" key="16">
    <source>
        <dbReference type="ARBA" id="ARBA00023136"/>
    </source>
</evidence>
<evidence type="ECO:0000259" key="20">
    <source>
        <dbReference type="PROSITE" id="PS50857"/>
    </source>
</evidence>
<evidence type="ECO:0000256" key="17">
    <source>
        <dbReference type="ARBA" id="ARBA00049512"/>
    </source>
</evidence>
<name>A0A9E6XT45_9HYME</name>
<dbReference type="PROSITE" id="PS50999">
    <property type="entry name" value="COX2_TM"/>
    <property type="match status" value="1"/>
</dbReference>
<comment type="function">
    <text evidence="18">Component of the cytochrome c oxidase, the last enzyme in the mitochondrial electron transport chain which drives oxidative phosphorylation. The respiratory chain contains 3 multisubunit complexes succinate dehydrogenase (complex II, CII), ubiquinol-cytochrome c oxidoreductase (cytochrome b-c1 complex, complex III, CIII) and cytochrome c oxidase (complex IV, CIV), that cooperate to transfer electrons derived from NADH and succinate to molecular oxygen, creating an electrochemical gradient over the inner membrane that drives transmembrane transport and the ATP synthase. Cytochrome c oxidase is the component of the respiratory chain that catalyzes the reduction of oxygen to water. Electrons originating from reduced cytochrome c in the intermembrane space (IMS) are transferred via the dinuclear copper A center (CU(A)) of subunit 2 and heme A of subunit 1 to the active site in subunit 1, a binuclear center (BNC) formed by heme A3 and copper B (CU(B)). The BNC reduces molecular oxygen to 2 water molecules using 4 electrons from cytochrome c in the IMS and 4 protons from the mitochondrial matrix.</text>
</comment>
<dbReference type="FunFam" id="2.60.40.420:FF:000001">
    <property type="entry name" value="Cytochrome c oxidase subunit 2"/>
    <property type="match status" value="1"/>
</dbReference>
<dbReference type="SUPFAM" id="SSF81464">
    <property type="entry name" value="Cytochrome c oxidase subunit II-like, transmembrane region"/>
    <property type="match status" value="1"/>
</dbReference>
<dbReference type="GO" id="GO:0005743">
    <property type="term" value="C:mitochondrial inner membrane"/>
    <property type="evidence" value="ECO:0007669"/>
    <property type="project" value="UniProtKB-SubCell"/>
</dbReference>
<dbReference type="CDD" id="cd13912">
    <property type="entry name" value="CcO_II_C"/>
    <property type="match status" value="1"/>
</dbReference>
<dbReference type="InterPro" id="IPR034210">
    <property type="entry name" value="CcO_II_C"/>
</dbReference>
<dbReference type="PRINTS" id="PR01166">
    <property type="entry name" value="CYCOXIDASEII"/>
</dbReference>
<dbReference type="InterPro" id="IPR011759">
    <property type="entry name" value="Cyt_c_oxidase_su2_TM_dom"/>
</dbReference>
<keyword evidence="10" id="KW-0460">Magnesium</keyword>
<dbReference type="Gene3D" id="1.10.287.90">
    <property type="match status" value="1"/>
</dbReference>
<keyword evidence="16 18" id="KW-0472">Membrane</keyword>
<gene>
    <name evidence="22" type="primary">COX2</name>
</gene>
<organism evidence="22">
    <name type="scientific">Dolichovespula kuami</name>
    <dbReference type="NCBI Taxonomy" id="2901320"/>
    <lineage>
        <taxon>Eukaryota</taxon>
        <taxon>Metazoa</taxon>
        <taxon>Ecdysozoa</taxon>
        <taxon>Arthropoda</taxon>
        <taxon>Hexapoda</taxon>
        <taxon>Insecta</taxon>
        <taxon>Pterygota</taxon>
        <taxon>Neoptera</taxon>
        <taxon>Endopterygota</taxon>
        <taxon>Hymenoptera</taxon>
        <taxon>Apocrita</taxon>
        <taxon>Aculeata</taxon>
        <taxon>Vespoidea</taxon>
        <taxon>Vespidae</taxon>
        <taxon>Vespinae</taxon>
        <taxon>Dolichovespula</taxon>
    </lineage>
</organism>
<dbReference type="SUPFAM" id="SSF49503">
    <property type="entry name" value="Cupredoxins"/>
    <property type="match status" value="1"/>
</dbReference>
<feature type="domain" description="Cytochrome oxidase subunit II transmembrane region profile" evidence="21">
    <location>
        <begin position="1"/>
        <end position="91"/>
    </location>
</feature>
<dbReference type="PROSITE" id="PS50857">
    <property type="entry name" value="COX2_CUA"/>
    <property type="match status" value="1"/>
</dbReference>
<dbReference type="GO" id="GO:0005507">
    <property type="term" value="F:copper ion binding"/>
    <property type="evidence" value="ECO:0007669"/>
    <property type="project" value="InterPro"/>
</dbReference>
<dbReference type="GeneID" id="77419130"/>
<dbReference type="PANTHER" id="PTHR22888">
    <property type="entry name" value="CYTOCHROME C OXIDASE, SUBUNIT II"/>
    <property type="match status" value="1"/>
</dbReference>
<comment type="cofactor">
    <cofactor evidence="18">
        <name>Cu cation</name>
        <dbReference type="ChEBI" id="CHEBI:23378"/>
    </cofactor>
    <text evidence="18">Binds a copper A center.</text>
</comment>
<keyword evidence="12 18" id="KW-0249">Electron transport</keyword>
<dbReference type="InterPro" id="IPR008972">
    <property type="entry name" value="Cupredoxin"/>
</dbReference>
<dbReference type="Gene3D" id="2.60.40.420">
    <property type="entry name" value="Cupredoxins - blue copper proteins"/>
    <property type="match status" value="1"/>
</dbReference>
<keyword evidence="9 18" id="KW-0999">Mitochondrion inner membrane</keyword>
<dbReference type="GO" id="GO:0042773">
    <property type="term" value="P:ATP synthesis coupled electron transport"/>
    <property type="evidence" value="ECO:0007669"/>
    <property type="project" value="TreeGrafter"/>
</dbReference>
<evidence type="ECO:0000256" key="1">
    <source>
        <dbReference type="ARBA" id="ARBA00004448"/>
    </source>
</evidence>
<keyword evidence="7 18" id="KW-0812">Transmembrane</keyword>
<keyword evidence="8 18" id="KW-0479">Metal-binding</keyword>
<evidence type="ECO:0000256" key="14">
    <source>
        <dbReference type="ARBA" id="ARBA00023008"/>
    </source>
</evidence>
<feature type="transmembrane region" description="Helical" evidence="19">
    <location>
        <begin position="26"/>
        <end position="47"/>
    </location>
</feature>
<comment type="subunit">
    <text evidence="3">Component of the cytochrome c oxidase (complex IV, CIV), a multisubunit enzyme composed of a catalytic core of 3 subunits and several supernumerary subunits. The complex exists as a monomer or a dimer and forms supercomplexes (SCs) in the inner mitochondrial membrane with ubiquinol-cytochrome c oxidoreductase (cytochrome b-c1 complex, complex III, CIII).</text>
</comment>
<dbReference type="EMBL" id="MK522808">
    <property type="protein sequence ID" value="UGB89872.1"/>
    <property type="molecule type" value="Genomic_DNA"/>
</dbReference>
<geneLocation type="mitochondrion" evidence="22"/>
<evidence type="ECO:0000256" key="3">
    <source>
        <dbReference type="ARBA" id="ARBA00011164"/>
    </source>
</evidence>
<keyword evidence="11" id="KW-1278">Translocase</keyword>
<sequence length="227" mass="26972">MQTWLNFQIQDSNSPNMNQLIFFHDYTMLMIMLITNLIIYLFIFLIMNKMTNRFMINEHLIETIWTISPMMILLIIAMPSLKILYLTEETYSPDLTIKAIGHQWYWHYELSDYNDISFESYMIKTNKNNLSQFRLLDVDNRLIIPYNTRIRILASSVDVIHSWTIPALGIKIDATPGRMNQTFIYMIRPGIFFGQCSEICGLNHSFMPIMIESTSMQLFMNWIMKFK</sequence>
<evidence type="ECO:0000256" key="4">
    <source>
        <dbReference type="ARBA" id="ARBA00015946"/>
    </source>
</evidence>
<dbReference type="Pfam" id="PF02790">
    <property type="entry name" value="COX2_TM"/>
    <property type="match status" value="1"/>
</dbReference>
<dbReference type="InterPro" id="IPR036257">
    <property type="entry name" value="Cyt_c_oxidase_su2_TM_sf"/>
</dbReference>
<comment type="subcellular location">
    <subcellularLocation>
        <location evidence="1 18">Mitochondrion inner membrane</location>
        <topology evidence="1 18">Multi-pass membrane protein</topology>
    </subcellularLocation>
</comment>
<evidence type="ECO:0000256" key="13">
    <source>
        <dbReference type="ARBA" id="ARBA00022989"/>
    </source>
</evidence>